<dbReference type="EMBL" id="PDUG01000005">
    <property type="protein sequence ID" value="PIC28777.1"/>
    <property type="molecule type" value="Genomic_DNA"/>
</dbReference>
<comment type="caution">
    <text evidence="2">The sequence shown here is derived from an EMBL/GenBank/DDBJ whole genome shotgun (WGS) entry which is preliminary data.</text>
</comment>
<accession>A0A2G5TNC9</accession>
<dbReference type="Proteomes" id="UP000230233">
    <property type="component" value="Chromosome V"/>
</dbReference>
<protein>
    <submittedName>
        <fullName evidence="2">Uncharacterized protein</fullName>
    </submittedName>
</protein>
<dbReference type="AlphaFoldDB" id="A0A2G5TNC9"/>
<feature type="compositionally biased region" description="Low complexity" evidence="1">
    <location>
        <begin position="13"/>
        <end position="55"/>
    </location>
</feature>
<evidence type="ECO:0000313" key="2">
    <source>
        <dbReference type="EMBL" id="PIC28777.1"/>
    </source>
</evidence>
<evidence type="ECO:0000313" key="3">
    <source>
        <dbReference type="Proteomes" id="UP000230233"/>
    </source>
</evidence>
<proteinExistence type="predicted"/>
<gene>
    <name evidence="2" type="primary">Cnig_chr_V.g20584</name>
    <name evidence="2" type="ORF">B9Z55_020584</name>
</gene>
<reference evidence="3" key="1">
    <citation type="submission" date="2017-10" db="EMBL/GenBank/DDBJ databases">
        <title>Rapid genome shrinkage in a self-fertile nematode reveals novel sperm competition proteins.</title>
        <authorList>
            <person name="Yin D."/>
            <person name="Schwarz E.M."/>
            <person name="Thomas C.G."/>
            <person name="Felde R.L."/>
            <person name="Korf I.F."/>
            <person name="Cutter A.D."/>
            <person name="Schartner C.M."/>
            <person name="Ralston E.J."/>
            <person name="Meyer B.J."/>
            <person name="Haag E.S."/>
        </authorList>
    </citation>
    <scope>NUCLEOTIDE SEQUENCE [LARGE SCALE GENOMIC DNA]</scope>
    <source>
        <strain evidence="3">JU1422</strain>
    </source>
</reference>
<evidence type="ECO:0000256" key="1">
    <source>
        <dbReference type="SAM" id="MobiDB-lite"/>
    </source>
</evidence>
<feature type="region of interest" description="Disordered" evidence="1">
    <location>
        <begin position="1"/>
        <end position="58"/>
    </location>
</feature>
<keyword evidence="3" id="KW-1185">Reference proteome</keyword>
<organism evidence="2 3">
    <name type="scientific">Caenorhabditis nigoni</name>
    <dbReference type="NCBI Taxonomy" id="1611254"/>
    <lineage>
        <taxon>Eukaryota</taxon>
        <taxon>Metazoa</taxon>
        <taxon>Ecdysozoa</taxon>
        <taxon>Nematoda</taxon>
        <taxon>Chromadorea</taxon>
        <taxon>Rhabditida</taxon>
        <taxon>Rhabditina</taxon>
        <taxon>Rhabditomorpha</taxon>
        <taxon>Rhabditoidea</taxon>
        <taxon>Rhabditidae</taxon>
        <taxon>Peloderinae</taxon>
        <taxon>Caenorhabditis</taxon>
    </lineage>
</organism>
<name>A0A2G5TNC9_9PELO</name>
<sequence length="84" mass="8485">MIRSRQGGRKSAAPESAIAAAPEAAPAPEQAQEPEAAPALEPAPAIAPDAAPAAPSGDARGYAAAALSFQPVNHFTVHDFFLLI</sequence>